<reference evidence="4" key="1">
    <citation type="journal article" date="2017" name="bioRxiv">
        <title>Comparative analysis of the genomes of Stylophora pistillata and Acropora digitifera provides evidence for extensive differences between species of corals.</title>
        <authorList>
            <person name="Voolstra C.R."/>
            <person name="Li Y."/>
            <person name="Liew Y.J."/>
            <person name="Baumgarten S."/>
            <person name="Zoccola D."/>
            <person name="Flot J.-F."/>
            <person name="Tambutte S."/>
            <person name="Allemand D."/>
            <person name="Aranda M."/>
        </authorList>
    </citation>
    <scope>NUCLEOTIDE SEQUENCE [LARGE SCALE GENOMIC DNA]</scope>
</reference>
<protein>
    <submittedName>
        <fullName evidence="3">Protein FAM154A</fullName>
    </submittedName>
</protein>
<feature type="region of interest" description="Disordered" evidence="2">
    <location>
        <begin position="254"/>
        <end position="298"/>
    </location>
</feature>
<evidence type="ECO:0000313" key="3">
    <source>
        <dbReference type="EMBL" id="PFX14386.1"/>
    </source>
</evidence>
<dbReference type="EMBL" id="LSMT01000787">
    <property type="protein sequence ID" value="PFX14386.1"/>
    <property type="molecule type" value="Genomic_DNA"/>
</dbReference>
<organism evidence="3 4">
    <name type="scientific">Stylophora pistillata</name>
    <name type="common">Smooth cauliflower coral</name>
    <dbReference type="NCBI Taxonomy" id="50429"/>
    <lineage>
        <taxon>Eukaryota</taxon>
        <taxon>Metazoa</taxon>
        <taxon>Cnidaria</taxon>
        <taxon>Anthozoa</taxon>
        <taxon>Hexacorallia</taxon>
        <taxon>Scleractinia</taxon>
        <taxon>Astrocoeniina</taxon>
        <taxon>Pocilloporidae</taxon>
        <taxon>Stylophora</taxon>
    </lineage>
</organism>
<evidence type="ECO:0000313" key="4">
    <source>
        <dbReference type="Proteomes" id="UP000225706"/>
    </source>
</evidence>
<feature type="region of interest" description="Disordered" evidence="2">
    <location>
        <begin position="61"/>
        <end position="93"/>
    </location>
</feature>
<dbReference type="OrthoDB" id="9973968at2759"/>
<dbReference type="AlphaFoldDB" id="A0A2B4RB77"/>
<dbReference type="Proteomes" id="UP000225706">
    <property type="component" value="Unassembled WGS sequence"/>
</dbReference>
<dbReference type="STRING" id="50429.A0A2B4RB77"/>
<dbReference type="InterPro" id="IPR033336">
    <property type="entry name" value="SAXO1/2"/>
</dbReference>
<gene>
    <name evidence="3" type="primary">FAM154A</name>
    <name evidence="3" type="ORF">AWC38_SpisGene21454</name>
</gene>
<dbReference type="GO" id="GO:0008017">
    <property type="term" value="F:microtubule binding"/>
    <property type="evidence" value="ECO:0007669"/>
    <property type="project" value="InterPro"/>
</dbReference>
<comment type="similarity">
    <text evidence="1">Belongs to the FAM154 family.</text>
</comment>
<proteinExistence type="inferred from homology"/>
<evidence type="ECO:0000256" key="2">
    <source>
        <dbReference type="SAM" id="MobiDB-lite"/>
    </source>
</evidence>
<name>A0A2B4RB77_STYPI</name>
<keyword evidence="4" id="KW-1185">Reference proteome</keyword>
<feature type="compositionally biased region" description="Basic residues" evidence="2">
    <location>
        <begin position="74"/>
        <end position="85"/>
    </location>
</feature>
<dbReference type="PANTHER" id="PTHR31516">
    <property type="entry name" value="STABILIZER OF AXONEMAL MICROTUBULES 2"/>
    <property type="match status" value="1"/>
</dbReference>
<evidence type="ECO:0000256" key="1">
    <source>
        <dbReference type="ARBA" id="ARBA00008738"/>
    </source>
</evidence>
<dbReference type="GO" id="GO:0005856">
    <property type="term" value="C:cytoskeleton"/>
    <property type="evidence" value="ECO:0007669"/>
    <property type="project" value="TreeGrafter"/>
</dbReference>
<sequence>MTAPRMYTAETEKLLKDKGLRCVCELCDCGGYHPHIGCTKEPQKMKSVFKRPGLAEAKTNYQNTYTSHDGAKPRNTRKPLPRLRNPKPPPMDFRTVQRMEFIPRKSEPQGSCKMADEYKPSDEKLDGKTIYAQEFVNRGPPEMVKITRPRTVTQNQGLKFQSATTHNQTFTPKVPILQAPYGELPCYTGGILYPEKNERYDVKTWNQDVYRGKFAARPDAFKPQGAQVTIGIEGDHLLQTVHRDAYKTPTKDARPEMTVRQPTLKTQKRAKFQSETQAKSDFPGFGAKMPLPPKPVTPPPATLRLAMDKGRDFETTNNSFYKITWDPRKIERTKTLKPDSDEYVPPETKFATTTITKEDFKEKEPVKVTKIRPPSKIEPNKAKFFDETAYNAQFKPYSKVPYIRYGDFHETNFYRKPLVKFCTDGSVTTQDFKGAEGGRPRTCIKPEERFEKSHEKMDGATVYSEAYNRKKLPDCSYLEWMSKHLAKNALATV</sequence>
<dbReference type="PANTHER" id="PTHR31516:SF18">
    <property type="entry name" value="TRANSLATION INITIATION FACTOR IF-2"/>
    <property type="match status" value="1"/>
</dbReference>
<comment type="caution">
    <text evidence="3">The sequence shown here is derived from an EMBL/GenBank/DDBJ whole genome shotgun (WGS) entry which is preliminary data.</text>
</comment>
<accession>A0A2B4RB77</accession>